<evidence type="ECO:0000313" key="2">
    <source>
        <dbReference type="Proteomes" id="UP000000445"/>
    </source>
</evidence>
<protein>
    <submittedName>
        <fullName evidence="1">Uncharacterized protein</fullName>
    </submittedName>
</protein>
<keyword evidence="2" id="KW-1185">Reference proteome</keyword>
<reference evidence="1 2" key="1">
    <citation type="journal article" date="2009" name="Biosci. Biotechnol. Biochem.">
        <title>WeGAS: a web-based microbial genome annotation system.</title>
        <authorList>
            <person name="Lee D."/>
            <person name="Seo H."/>
            <person name="Park C."/>
            <person name="Park K."/>
        </authorList>
    </citation>
    <scope>NUCLEOTIDE SEQUENCE [LARGE SCALE GENOMIC DNA]</scope>
    <source>
        <strain evidence="2">ATCC 49049 / DSM 4359 / NBRC 107923 / NS-E</strain>
    </source>
</reference>
<sequence length="56" mass="6586">MGKKVSKNPRVLSQIELLRMMAGGDENALREIKRRLGFDEKKERENDERRKISDNV</sequence>
<evidence type="ECO:0000313" key="1">
    <source>
        <dbReference type="EMBL" id="ACM23926.1"/>
    </source>
</evidence>
<proteinExistence type="predicted"/>
<dbReference type="AlphaFoldDB" id="B9KAE3"/>
<accession>B9KAE3</accession>
<dbReference type="KEGG" id="tna:CTN_1750"/>
<dbReference type="EMBL" id="CP000916">
    <property type="protein sequence ID" value="ACM23926.1"/>
    <property type="molecule type" value="Genomic_DNA"/>
</dbReference>
<dbReference type="HOGENOM" id="CLU_3012823_0_0_0"/>
<dbReference type="RefSeq" id="WP_015920164.1">
    <property type="nucleotide sequence ID" value="NC_011978.1"/>
</dbReference>
<name>B9KAE3_THENN</name>
<organism evidence="1 2">
    <name type="scientific">Thermotoga neapolitana (strain ATCC 49049 / DSM 4359 / NBRC 107923 / NS-E)</name>
    <dbReference type="NCBI Taxonomy" id="309803"/>
    <lineage>
        <taxon>Bacteria</taxon>
        <taxon>Thermotogati</taxon>
        <taxon>Thermotogota</taxon>
        <taxon>Thermotogae</taxon>
        <taxon>Thermotogales</taxon>
        <taxon>Thermotogaceae</taxon>
        <taxon>Thermotoga</taxon>
    </lineage>
</organism>
<dbReference type="STRING" id="309803.CTN_1750"/>
<dbReference type="Proteomes" id="UP000000445">
    <property type="component" value="Chromosome"/>
</dbReference>
<gene>
    <name evidence="1" type="ordered locus">CTN_1750</name>
</gene>